<dbReference type="InterPro" id="IPR040038">
    <property type="entry name" value="TIPIN/Csm3/Swi3"/>
</dbReference>
<evidence type="ECO:0000256" key="2">
    <source>
        <dbReference type="ARBA" id="ARBA00006075"/>
    </source>
</evidence>
<evidence type="ECO:0000256" key="6">
    <source>
        <dbReference type="RuleBase" id="RU366049"/>
    </source>
</evidence>
<evidence type="ECO:0000313" key="10">
    <source>
        <dbReference type="Proteomes" id="UP001445076"/>
    </source>
</evidence>
<organism evidence="9 10">
    <name type="scientific">Cherax quadricarinatus</name>
    <name type="common">Australian red claw crayfish</name>
    <dbReference type="NCBI Taxonomy" id="27406"/>
    <lineage>
        <taxon>Eukaryota</taxon>
        <taxon>Metazoa</taxon>
        <taxon>Ecdysozoa</taxon>
        <taxon>Arthropoda</taxon>
        <taxon>Crustacea</taxon>
        <taxon>Multicrustacea</taxon>
        <taxon>Malacostraca</taxon>
        <taxon>Eumalacostraca</taxon>
        <taxon>Eucarida</taxon>
        <taxon>Decapoda</taxon>
        <taxon>Pleocyemata</taxon>
        <taxon>Astacidea</taxon>
        <taxon>Parastacoidea</taxon>
        <taxon>Parastacidae</taxon>
        <taxon>Cherax</taxon>
    </lineage>
</organism>
<accession>A0AAW0VPA1</accession>
<feature type="compositionally biased region" description="Acidic residues" evidence="7">
    <location>
        <begin position="22"/>
        <end position="32"/>
    </location>
</feature>
<comment type="function">
    <text evidence="6">Plays an important role in the control of DNA replication and the maintenance of replication fork stability.</text>
</comment>
<evidence type="ECO:0000256" key="5">
    <source>
        <dbReference type="ARBA" id="ARBA00023306"/>
    </source>
</evidence>
<dbReference type="PANTHER" id="PTHR13220:SF11">
    <property type="entry name" value="TIMELESS-INTERACTING PROTEIN"/>
    <property type="match status" value="1"/>
</dbReference>
<dbReference type="GO" id="GO:0031298">
    <property type="term" value="C:replication fork protection complex"/>
    <property type="evidence" value="ECO:0007669"/>
    <property type="project" value="TreeGrafter"/>
</dbReference>
<dbReference type="AlphaFoldDB" id="A0AAW0VPA1"/>
<evidence type="ECO:0000313" key="9">
    <source>
        <dbReference type="EMBL" id="KAK8719113.1"/>
    </source>
</evidence>
<evidence type="ECO:0000256" key="4">
    <source>
        <dbReference type="ARBA" id="ARBA00023242"/>
    </source>
</evidence>
<comment type="caution">
    <text evidence="9">The sequence shown here is derived from an EMBL/GenBank/DDBJ whole genome shotgun (WGS) entry which is preliminary data.</text>
</comment>
<feature type="region of interest" description="Disordered" evidence="7">
    <location>
        <begin position="1"/>
        <end position="78"/>
    </location>
</feature>
<reference evidence="9 10" key="1">
    <citation type="journal article" date="2024" name="BMC Genomics">
        <title>Genome assembly of redclaw crayfish (Cherax quadricarinatus) provides insights into its immune adaptation and hypoxia tolerance.</title>
        <authorList>
            <person name="Liu Z."/>
            <person name="Zheng J."/>
            <person name="Li H."/>
            <person name="Fang K."/>
            <person name="Wang S."/>
            <person name="He J."/>
            <person name="Zhou D."/>
            <person name="Weng S."/>
            <person name="Chi M."/>
            <person name="Gu Z."/>
            <person name="He J."/>
            <person name="Li F."/>
            <person name="Wang M."/>
        </authorList>
    </citation>
    <scope>NUCLEOTIDE SEQUENCE [LARGE SCALE GENOMIC DNA]</scope>
    <source>
        <strain evidence="9">ZL_2023a</strain>
    </source>
</reference>
<gene>
    <name evidence="9" type="ORF">OTU49_014228</name>
</gene>
<evidence type="ECO:0000256" key="7">
    <source>
        <dbReference type="SAM" id="MobiDB-lite"/>
    </source>
</evidence>
<dbReference type="InterPro" id="IPR012923">
    <property type="entry name" value="Csm3"/>
</dbReference>
<keyword evidence="10" id="KW-1185">Reference proteome</keyword>
<feature type="compositionally biased region" description="Basic and acidic residues" evidence="7">
    <location>
        <begin position="8"/>
        <end position="21"/>
    </location>
</feature>
<keyword evidence="5 6" id="KW-0131">Cell cycle</keyword>
<keyword evidence="3 6" id="KW-0227">DNA damage</keyword>
<dbReference type="GO" id="GO:0003677">
    <property type="term" value="F:DNA binding"/>
    <property type="evidence" value="ECO:0007669"/>
    <property type="project" value="TreeGrafter"/>
</dbReference>
<dbReference type="EMBL" id="JARKIK010002981">
    <property type="protein sequence ID" value="KAK8719113.1"/>
    <property type="molecule type" value="Genomic_DNA"/>
</dbReference>
<feature type="region of interest" description="Disordered" evidence="7">
    <location>
        <begin position="207"/>
        <end position="226"/>
    </location>
</feature>
<proteinExistence type="inferred from homology"/>
<name>A0AAW0VPA1_CHEQU</name>
<feature type="compositionally biased region" description="Polar residues" evidence="7">
    <location>
        <begin position="51"/>
        <end position="60"/>
    </location>
</feature>
<keyword evidence="4 6" id="KW-0539">Nucleus</keyword>
<protein>
    <recommendedName>
        <fullName evidence="6">TIMELESS-interacting protein</fullName>
    </recommendedName>
</protein>
<dbReference type="GO" id="GO:0000076">
    <property type="term" value="P:DNA replication checkpoint signaling"/>
    <property type="evidence" value="ECO:0007669"/>
    <property type="project" value="UniProtKB-UniRule"/>
</dbReference>
<dbReference type="GO" id="GO:0031297">
    <property type="term" value="P:replication fork processing"/>
    <property type="evidence" value="ECO:0007669"/>
    <property type="project" value="UniProtKB-UniRule"/>
</dbReference>
<sequence>MDLNVEELFGHREADSVRDSDSEAEGNEDSDDGGVNNPMEEAVEVPEAGASQETGTQQQPVKPKRVVKNPQPKLDAHRLAGPRGITVLQKAFKDVKFHGKGHEKEDLAVLLKRLEHWAHRLFPKLPFKDTLEEIEKLGLKKNVQVLMKRLRLDMFTESELNGLAEDRVKRGIDEEAEKEEEPQIDIFDELLGNRGYPAFSQTTILPSASATPNSSQPNKTLTDEQKERIERNRRLAEEKRLARLKQQKEMAKETASVNEDLEAPVESVDIFDNLKTAVSMNVNTPANEEAPSNASVEEDCTTGIENMEAEEGEEAEVRMTDEEVMHELAEEGGEEAAVRMIEEESKQELAEGGKATVIMTEDEVIQELAEEGSEEVAVRIIEEESKQELAEGGKTTVIMTEDEVIQELAQEGGEGAAGRMT</sequence>
<dbReference type="Proteomes" id="UP001445076">
    <property type="component" value="Unassembled WGS sequence"/>
</dbReference>
<comment type="similarity">
    <text evidence="2 6">Belongs to the CSM3 family.</text>
</comment>
<dbReference type="GO" id="GO:0006974">
    <property type="term" value="P:DNA damage response"/>
    <property type="evidence" value="ECO:0007669"/>
    <property type="project" value="UniProtKB-KW"/>
</dbReference>
<comment type="subcellular location">
    <subcellularLocation>
        <location evidence="1 6">Nucleus</location>
    </subcellularLocation>
</comment>
<dbReference type="PANTHER" id="PTHR13220">
    <property type="entry name" value="TIMELESS INTERACTING-RELATED"/>
    <property type="match status" value="1"/>
</dbReference>
<feature type="domain" description="Chromosome segregation in meiosis protein 3" evidence="8">
    <location>
        <begin position="73"/>
        <end position="154"/>
    </location>
</feature>
<dbReference type="GO" id="GO:0043111">
    <property type="term" value="P:replication fork arrest"/>
    <property type="evidence" value="ECO:0007669"/>
    <property type="project" value="TreeGrafter"/>
</dbReference>
<evidence type="ECO:0000256" key="1">
    <source>
        <dbReference type="ARBA" id="ARBA00004123"/>
    </source>
</evidence>
<feature type="compositionally biased region" description="Polar residues" evidence="7">
    <location>
        <begin position="207"/>
        <end position="220"/>
    </location>
</feature>
<evidence type="ECO:0000259" key="8">
    <source>
        <dbReference type="Pfam" id="PF07962"/>
    </source>
</evidence>
<evidence type="ECO:0000256" key="3">
    <source>
        <dbReference type="ARBA" id="ARBA00022763"/>
    </source>
</evidence>
<dbReference type="Pfam" id="PF07962">
    <property type="entry name" value="Swi3"/>
    <property type="match status" value="1"/>
</dbReference>